<feature type="active site" description="Proton donor" evidence="5">
    <location>
        <position position="41"/>
    </location>
</feature>
<dbReference type="PIRSF" id="PIRSF027377">
    <property type="entry name" value="Nitrile_oxidored_QueF"/>
    <property type="match status" value="1"/>
</dbReference>
<dbReference type="UniPathway" id="UPA00392"/>
<keyword evidence="7" id="KW-1185">Reference proteome</keyword>
<feature type="binding site" evidence="5">
    <location>
        <begin position="75"/>
        <end position="76"/>
    </location>
    <ligand>
        <name>substrate</name>
    </ligand>
</feature>
<evidence type="ECO:0000256" key="1">
    <source>
        <dbReference type="ARBA" id="ARBA00022490"/>
    </source>
</evidence>
<dbReference type="Proteomes" id="UP000322214">
    <property type="component" value="Chromosome"/>
</dbReference>
<dbReference type="EMBL" id="CP042912">
    <property type="protein sequence ID" value="QEG25032.1"/>
    <property type="molecule type" value="Genomic_DNA"/>
</dbReference>
<dbReference type="HAMAP" id="MF_00818">
    <property type="entry name" value="QueF_type1"/>
    <property type="match status" value="1"/>
</dbReference>
<evidence type="ECO:0000256" key="3">
    <source>
        <dbReference type="ARBA" id="ARBA00022857"/>
    </source>
</evidence>
<dbReference type="InterPro" id="IPR016856">
    <property type="entry name" value="QueF_type1"/>
</dbReference>
<keyword evidence="1 5" id="KW-0963">Cytoplasm</keyword>
<dbReference type="InterPro" id="IPR043133">
    <property type="entry name" value="GTP-CH-I_C/QueF"/>
</dbReference>
<keyword evidence="3 5" id="KW-0521">NADP</keyword>
<comment type="subcellular location">
    <subcellularLocation>
        <location evidence="5">Cytoplasm</location>
    </subcellularLocation>
</comment>
<evidence type="ECO:0000256" key="2">
    <source>
        <dbReference type="ARBA" id="ARBA00022785"/>
    </source>
</evidence>
<feature type="binding site" evidence="5">
    <location>
        <begin position="56"/>
        <end position="58"/>
    </location>
    <ligand>
        <name>substrate</name>
    </ligand>
</feature>
<dbReference type="KEGG" id="mff:MFFC18_49550"/>
<protein>
    <recommendedName>
        <fullName evidence="5">NADPH-dependent 7-cyano-7-deazaguanine reductase</fullName>
        <ecNumber evidence="5">1.7.1.13</ecNumber>
    </recommendedName>
    <alternativeName>
        <fullName evidence="5">7-cyano-7-carbaguanine reductase</fullName>
    </alternativeName>
    <alternativeName>
        <fullName evidence="5">NADPH-dependent nitrile oxidoreductase</fullName>
    </alternativeName>
    <alternativeName>
        <fullName evidence="5">PreQ(0) reductase</fullName>
    </alternativeName>
</protein>
<dbReference type="Gene3D" id="3.30.1130.10">
    <property type="match status" value="1"/>
</dbReference>
<gene>
    <name evidence="5 6" type="primary">queF</name>
    <name evidence="6" type="ORF">MFFC18_49550</name>
</gene>
<organism evidence="6 7">
    <name type="scientific">Mariniblastus fucicola</name>
    <dbReference type="NCBI Taxonomy" id="980251"/>
    <lineage>
        <taxon>Bacteria</taxon>
        <taxon>Pseudomonadati</taxon>
        <taxon>Planctomycetota</taxon>
        <taxon>Planctomycetia</taxon>
        <taxon>Pirellulales</taxon>
        <taxon>Pirellulaceae</taxon>
        <taxon>Mariniblastus</taxon>
    </lineage>
</organism>
<evidence type="ECO:0000313" key="6">
    <source>
        <dbReference type="EMBL" id="QEG25032.1"/>
    </source>
</evidence>
<keyword evidence="2 5" id="KW-0671">Queuosine biosynthesis</keyword>
<dbReference type="InterPro" id="IPR029500">
    <property type="entry name" value="QueF"/>
</dbReference>
<comment type="catalytic activity">
    <reaction evidence="5">
        <text>7-aminomethyl-7-carbaguanine + 2 NADP(+) = 7-cyano-7-carbaguanine + 2 NADPH + 3 H(+)</text>
        <dbReference type="Rhea" id="RHEA:13409"/>
        <dbReference type="ChEBI" id="CHEBI:15378"/>
        <dbReference type="ChEBI" id="CHEBI:45075"/>
        <dbReference type="ChEBI" id="CHEBI:57783"/>
        <dbReference type="ChEBI" id="CHEBI:58349"/>
        <dbReference type="ChEBI" id="CHEBI:58703"/>
        <dbReference type="EC" id="1.7.1.13"/>
    </reaction>
</comment>
<sequence>MSKNFHEMLDPIENPAPGRDYTIEIVCPEFTSVCPKTGQPDFGELTFEYVPDALIVELKSLKMYLQQFRNEGIFYENVTNSIFDDFVNVVQPKTAKLTARFTPRGGIRSIITAEYSKEA</sequence>
<feature type="active site" description="Thioimide intermediate" evidence="5">
    <location>
        <position position="34"/>
    </location>
</feature>
<dbReference type="PANTHER" id="PTHR34354:SF1">
    <property type="entry name" value="NADPH-DEPENDENT 7-CYANO-7-DEAZAGUANINE REDUCTASE"/>
    <property type="match status" value="1"/>
</dbReference>
<dbReference type="GO" id="GO:0033739">
    <property type="term" value="F:preQ1 synthase activity"/>
    <property type="evidence" value="ECO:0007669"/>
    <property type="project" value="UniProtKB-UniRule"/>
</dbReference>
<reference evidence="6 7" key="1">
    <citation type="submission" date="2019-08" db="EMBL/GenBank/DDBJ databases">
        <title>Deep-cultivation of Planctomycetes and their phenomic and genomic characterization uncovers novel biology.</title>
        <authorList>
            <person name="Wiegand S."/>
            <person name="Jogler M."/>
            <person name="Boedeker C."/>
            <person name="Pinto D."/>
            <person name="Vollmers J."/>
            <person name="Rivas-Marin E."/>
            <person name="Kohn T."/>
            <person name="Peeters S.H."/>
            <person name="Heuer A."/>
            <person name="Rast P."/>
            <person name="Oberbeckmann S."/>
            <person name="Bunk B."/>
            <person name="Jeske O."/>
            <person name="Meyerdierks A."/>
            <person name="Storesund J.E."/>
            <person name="Kallscheuer N."/>
            <person name="Luecker S."/>
            <person name="Lage O.M."/>
            <person name="Pohl T."/>
            <person name="Merkel B.J."/>
            <person name="Hornburger P."/>
            <person name="Mueller R.-W."/>
            <person name="Bruemmer F."/>
            <person name="Labrenz M."/>
            <person name="Spormann A.M."/>
            <person name="Op den Camp H."/>
            <person name="Overmann J."/>
            <person name="Amann R."/>
            <person name="Jetten M.S.M."/>
            <person name="Mascher T."/>
            <person name="Medema M.H."/>
            <person name="Devos D.P."/>
            <person name="Kaster A.-K."/>
            <person name="Ovreas L."/>
            <person name="Rohde M."/>
            <person name="Galperin M.Y."/>
            <person name="Jogler C."/>
        </authorList>
    </citation>
    <scope>NUCLEOTIDE SEQUENCE [LARGE SCALE GENOMIC DNA]</scope>
    <source>
        <strain evidence="6 7">FC18</strain>
    </source>
</reference>
<dbReference type="Pfam" id="PF14489">
    <property type="entry name" value="QueF"/>
    <property type="match status" value="1"/>
</dbReference>
<dbReference type="OrthoDB" id="9795077at2"/>
<dbReference type="RefSeq" id="WP_075082715.1">
    <property type="nucleotide sequence ID" value="NZ_CP042912.1"/>
</dbReference>
<evidence type="ECO:0000256" key="4">
    <source>
        <dbReference type="ARBA" id="ARBA00023002"/>
    </source>
</evidence>
<comment type="function">
    <text evidence="5">Catalyzes the NADPH-dependent reduction of 7-cyano-7-deazaguanine (preQ0) to 7-aminomethyl-7-deazaguanine (preQ1).</text>
</comment>
<comment type="similarity">
    <text evidence="5">Belongs to the GTP cyclohydrolase I family. QueF type 1 subfamily.</text>
</comment>
<dbReference type="GO" id="GO:0005737">
    <property type="term" value="C:cytoplasm"/>
    <property type="evidence" value="ECO:0007669"/>
    <property type="project" value="UniProtKB-SubCell"/>
</dbReference>
<evidence type="ECO:0000313" key="7">
    <source>
        <dbReference type="Proteomes" id="UP000322214"/>
    </source>
</evidence>
<dbReference type="STRING" id="980251.GCA_001642875_04910"/>
<dbReference type="InterPro" id="IPR050084">
    <property type="entry name" value="NADPH_dep_7-cyano-7-deazaG_red"/>
</dbReference>
<dbReference type="AlphaFoldDB" id="A0A5B9PJY1"/>
<comment type="pathway">
    <text evidence="5">tRNA modification; tRNA-queuosine biosynthesis.</text>
</comment>
<dbReference type="PANTHER" id="PTHR34354">
    <property type="entry name" value="NADPH-DEPENDENT 7-CYANO-7-DEAZAGUANINE REDUCTASE"/>
    <property type="match status" value="1"/>
</dbReference>
<dbReference type="EC" id="1.7.1.13" evidence="5"/>
<keyword evidence="4 5" id="KW-0560">Oxidoreductase</keyword>
<dbReference type="NCBIfam" id="TIGR03139">
    <property type="entry name" value="QueF-II"/>
    <property type="match status" value="1"/>
</dbReference>
<dbReference type="GO" id="GO:0008616">
    <property type="term" value="P:tRNA queuosine(34) biosynthetic process"/>
    <property type="evidence" value="ECO:0007669"/>
    <property type="project" value="UniProtKB-UniRule"/>
</dbReference>
<accession>A0A5B9PJY1</accession>
<evidence type="ECO:0000256" key="5">
    <source>
        <dbReference type="HAMAP-Rule" id="MF_00818"/>
    </source>
</evidence>
<dbReference type="SUPFAM" id="SSF55620">
    <property type="entry name" value="Tetrahydrobiopterin biosynthesis enzymes-like"/>
    <property type="match status" value="1"/>
</dbReference>
<name>A0A5B9PJY1_9BACT</name>
<proteinExistence type="inferred from homology"/>